<keyword evidence="4" id="KW-1185">Reference proteome</keyword>
<protein>
    <submittedName>
        <fullName evidence="3">Transposable element Tcb2 transposase</fullName>
    </submittedName>
</protein>
<sequence length="170" mass="19395">MTTKESQLEEKDSSTVIAISTTDKEEVEKKKVGDPQVNHRKRKPGKNQKSCLEEQVLIDSETEQEQGEDAATRSRGNRSRPYKSRLANGWLKEHSSDFSVINWPPRSPDLNPIEPLWDVLEQGVKDHHTAPTNLIELWTTLDNIQQVIPVELFQKLVESTSRRVEAVIKA</sequence>
<name>A0A8X6R775_TRICX</name>
<evidence type="ECO:0000259" key="2">
    <source>
        <dbReference type="Pfam" id="PF13358"/>
    </source>
</evidence>
<reference evidence="3" key="1">
    <citation type="submission" date="2020-08" db="EMBL/GenBank/DDBJ databases">
        <title>Multicomponent nature underlies the extraordinary mechanical properties of spider dragline silk.</title>
        <authorList>
            <person name="Kono N."/>
            <person name="Nakamura H."/>
            <person name="Mori M."/>
            <person name="Yoshida Y."/>
            <person name="Ohtoshi R."/>
            <person name="Malay A.D."/>
            <person name="Moran D.A.P."/>
            <person name="Tomita M."/>
            <person name="Numata K."/>
            <person name="Arakawa K."/>
        </authorList>
    </citation>
    <scope>NUCLEOTIDE SEQUENCE</scope>
</reference>
<dbReference type="Proteomes" id="UP000887159">
    <property type="component" value="Unassembled WGS sequence"/>
</dbReference>
<feature type="compositionally biased region" description="Basic and acidic residues" evidence="1">
    <location>
        <begin position="22"/>
        <end position="33"/>
    </location>
</feature>
<dbReference type="Gene3D" id="3.30.420.10">
    <property type="entry name" value="Ribonuclease H-like superfamily/Ribonuclease H"/>
    <property type="match status" value="1"/>
</dbReference>
<feature type="compositionally biased region" description="Basic and acidic residues" evidence="1">
    <location>
        <begin position="1"/>
        <end position="13"/>
    </location>
</feature>
<evidence type="ECO:0000256" key="1">
    <source>
        <dbReference type="SAM" id="MobiDB-lite"/>
    </source>
</evidence>
<feature type="region of interest" description="Disordered" evidence="1">
    <location>
        <begin position="1"/>
        <end position="83"/>
    </location>
</feature>
<gene>
    <name evidence="3" type="primary">X975_22323</name>
    <name evidence="3" type="ORF">TNCV_3711101</name>
</gene>
<organism evidence="3 4">
    <name type="scientific">Trichonephila clavipes</name>
    <name type="common">Golden silk orbweaver</name>
    <name type="synonym">Nephila clavipes</name>
    <dbReference type="NCBI Taxonomy" id="2585209"/>
    <lineage>
        <taxon>Eukaryota</taxon>
        <taxon>Metazoa</taxon>
        <taxon>Ecdysozoa</taxon>
        <taxon>Arthropoda</taxon>
        <taxon>Chelicerata</taxon>
        <taxon>Arachnida</taxon>
        <taxon>Araneae</taxon>
        <taxon>Araneomorphae</taxon>
        <taxon>Entelegynae</taxon>
        <taxon>Araneoidea</taxon>
        <taxon>Nephilidae</taxon>
        <taxon>Trichonephila</taxon>
    </lineage>
</organism>
<accession>A0A8X6R775</accession>
<dbReference type="Pfam" id="PF13358">
    <property type="entry name" value="DDE_3"/>
    <property type="match status" value="1"/>
</dbReference>
<dbReference type="EMBL" id="BMAU01021076">
    <property type="protein sequence ID" value="GFX89678.1"/>
    <property type="molecule type" value="Genomic_DNA"/>
</dbReference>
<dbReference type="InterPro" id="IPR038717">
    <property type="entry name" value="Tc1-like_DDE_dom"/>
</dbReference>
<dbReference type="InterPro" id="IPR036397">
    <property type="entry name" value="RNaseH_sf"/>
</dbReference>
<feature type="domain" description="Tc1-like transposase DDE" evidence="2">
    <location>
        <begin position="83"/>
        <end position="130"/>
    </location>
</feature>
<dbReference type="GO" id="GO:0003676">
    <property type="term" value="F:nucleic acid binding"/>
    <property type="evidence" value="ECO:0007669"/>
    <property type="project" value="InterPro"/>
</dbReference>
<comment type="caution">
    <text evidence="3">The sequence shown here is derived from an EMBL/GenBank/DDBJ whole genome shotgun (WGS) entry which is preliminary data.</text>
</comment>
<proteinExistence type="predicted"/>
<dbReference type="AlphaFoldDB" id="A0A8X6R775"/>
<evidence type="ECO:0000313" key="4">
    <source>
        <dbReference type="Proteomes" id="UP000887159"/>
    </source>
</evidence>
<evidence type="ECO:0000313" key="3">
    <source>
        <dbReference type="EMBL" id="GFX89678.1"/>
    </source>
</evidence>